<feature type="region of interest" description="Disordered" evidence="1">
    <location>
        <begin position="410"/>
        <end position="603"/>
    </location>
</feature>
<feature type="compositionally biased region" description="Basic and acidic residues" evidence="1">
    <location>
        <begin position="514"/>
        <end position="529"/>
    </location>
</feature>
<dbReference type="EMBL" id="JAEVHI010000002">
    <property type="protein sequence ID" value="KAG5299524.1"/>
    <property type="molecule type" value="Genomic_DNA"/>
</dbReference>
<comment type="caution">
    <text evidence="2">The sequence shown here is derived from an EMBL/GenBank/DDBJ whole genome shotgun (WGS) entry which is preliminary data.</text>
</comment>
<feature type="compositionally biased region" description="Low complexity" evidence="1">
    <location>
        <begin position="358"/>
        <end position="375"/>
    </location>
</feature>
<evidence type="ECO:0000256" key="1">
    <source>
        <dbReference type="SAM" id="MobiDB-lite"/>
    </source>
</evidence>
<evidence type="ECO:0000313" key="2">
    <source>
        <dbReference type="EMBL" id="KAG5299524.1"/>
    </source>
</evidence>
<dbReference type="AlphaFoldDB" id="A0A8H8D3C1"/>
<feature type="compositionally biased region" description="Low complexity" evidence="1">
    <location>
        <begin position="476"/>
        <end position="487"/>
    </location>
</feature>
<feature type="region of interest" description="Disordered" evidence="1">
    <location>
        <begin position="356"/>
        <end position="381"/>
    </location>
</feature>
<feature type="compositionally biased region" description="Polar residues" evidence="1">
    <location>
        <begin position="531"/>
        <end position="553"/>
    </location>
</feature>
<protein>
    <submittedName>
        <fullName evidence="2">Uncharacterized protein</fullName>
    </submittedName>
</protein>
<organism evidence="2 3">
    <name type="scientific">Ajellomyces capsulatus</name>
    <name type="common">Darling's disease fungus</name>
    <name type="synonym">Histoplasma capsulatum</name>
    <dbReference type="NCBI Taxonomy" id="5037"/>
    <lineage>
        <taxon>Eukaryota</taxon>
        <taxon>Fungi</taxon>
        <taxon>Dikarya</taxon>
        <taxon>Ascomycota</taxon>
        <taxon>Pezizomycotina</taxon>
        <taxon>Eurotiomycetes</taxon>
        <taxon>Eurotiomycetidae</taxon>
        <taxon>Onygenales</taxon>
        <taxon>Ajellomycetaceae</taxon>
        <taxon>Histoplasma</taxon>
    </lineage>
</organism>
<evidence type="ECO:0000313" key="3">
    <source>
        <dbReference type="Proteomes" id="UP000670092"/>
    </source>
</evidence>
<gene>
    <name evidence="2" type="ORF">I7I52_09876</name>
</gene>
<dbReference type="Proteomes" id="UP000670092">
    <property type="component" value="Unassembled WGS sequence"/>
</dbReference>
<sequence length="618" mass="67927">MSFNLLEIIKQIRWSPDRGHYNCSPFSLYVMFVNLGLTADAAAAHTHEFSNQANSQPNTSFLSRTSAAIFPLGFTSSSKNRSDSGAPQPVMSPPSAITSLFIAPRLSTEEEYAAPNPNETGLHNRTQDVPAVAAKKQQHTRTKSTFSFAHPPRSTRRKRLALRSKLLLQLHRVSQTTRPIPAIDVLSSPICCGPRKLQSIYRGKDSAPTGDLVLVTRDAHEQAGTEDDRSISSDDDPQDHGELVATVCHHRKEGAKSNGIAEISLQQGTRWEVSRLPSGGYEFRGTMESGEEKCARWVLRGKTGGRRVSGSSTGADNTFDDYKRFTFSMIDPTTRRHPVLAWMSRQGLDILDQYPLFSTSTQPSSPSSSNLPQTSDCNEPPLIETDEHLRTLIVVSGVWVAFREGWSQAPLFPDIPPSTPTALSPGIRISSTSQQQQRQQQEQEQEHPESTRNSGNIVEREDTTNGSARSKSFPFTGGRLRLGGLTLNRAKTTNEKSKNPTSSRRATSRKGKTRLKDDGRDQPSHDAHDSFQPTSLTIGEQTQAKPNPMSSDHGQYLSAARNLPSPRYSYGEDSPNDAISSAPSVYTGEGKPEQPKGKGWRRLGHLLDFVGKKGPAST</sequence>
<proteinExistence type="predicted"/>
<feature type="region of interest" description="Disordered" evidence="1">
    <location>
        <begin position="221"/>
        <end position="240"/>
    </location>
</feature>
<reference evidence="2 3" key="1">
    <citation type="submission" date="2021-01" db="EMBL/GenBank/DDBJ databases">
        <title>Chromosome-level genome assembly of a human fungal pathogen reveals clustering of transcriptionally co-regulated genes.</title>
        <authorList>
            <person name="Voorhies M."/>
            <person name="Cohen S."/>
            <person name="Shea T.P."/>
            <person name="Petrus S."/>
            <person name="Munoz J.F."/>
            <person name="Poplawski S."/>
            <person name="Goldman W.E."/>
            <person name="Michael T."/>
            <person name="Cuomo C.A."/>
            <person name="Sil A."/>
            <person name="Beyhan S."/>
        </authorList>
    </citation>
    <scope>NUCLEOTIDE SEQUENCE [LARGE SCALE GENOMIC DNA]</scope>
    <source>
        <strain evidence="2 3">G184AR</strain>
    </source>
</reference>
<feature type="region of interest" description="Disordered" evidence="1">
    <location>
        <begin position="136"/>
        <end position="155"/>
    </location>
</feature>
<name>A0A8H8D3C1_AJECA</name>
<accession>A0A8H8D3C1</accession>
<dbReference type="OrthoDB" id="5404323at2759"/>
<dbReference type="VEuPathDB" id="FungiDB:I7I52_09876"/>